<gene>
    <name evidence="2" type="ORF">CBR_g12703</name>
</gene>
<feature type="compositionally biased region" description="Basic residues" evidence="1">
    <location>
        <begin position="27"/>
        <end position="36"/>
    </location>
</feature>
<feature type="region of interest" description="Disordered" evidence="1">
    <location>
        <begin position="96"/>
        <end position="117"/>
    </location>
</feature>
<reference evidence="2 3" key="1">
    <citation type="journal article" date="2018" name="Cell">
        <title>The Chara Genome: Secondary Complexity and Implications for Plant Terrestrialization.</title>
        <authorList>
            <person name="Nishiyama T."/>
            <person name="Sakayama H."/>
            <person name="Vries J.D."/>
            <person name="Buschmann H."/>
            <person name="Saint-Marcoux D."/>
            <person name="Ullrich K.K."/>
            <person name="Haas F.B."/>
            <person name="Vanderstraeten L."/>
            <person name="Becker D."/>
            <person name="Lang D."/>
            <person name="Vosolsobe S."/>
            <person name="Rombauts S."/>
            <person name="Wilhelmsson P.K.I."/>
            <person name="Janitza P."/>
            <person name="Kern R."/>
            <person name="Heyl A."/>
            <person name="Rumpler F."/>
            <person name="Villalobos L.I.A.C."/>
            <person name="Clay J.M."/>
            <person name="Skokan R."/>
            <person name="Toyoda A."/>
            <person name="Suzuki Y."/>
            <person name="Kagoshima H."/>
            <person name="Schijlen E."/>
            <person name="Tajeshwar N."/>
            <person name="Catarino B."/>
            <person name="Hetherington A.J."/>
            <person name="Saltykova A."/>
            <person name="Bonnot C."/>
            <person name="Breuninger H."/>
            <person name="Symeonidi A."/>
            <person name="Radhakrishnan G.V."/>
            <person name="Van Nieuwerburgh F."/>
            <person name="Deforce D."/>
            <person name="Chang C."/>
            <person name="Karol K.G."/>
            <person name="Hedrich R."/>
            <person name="Ulvskov P."/>
            <person name="Glockner G."/>
            <person name="Delwiche C.F."/>
            <person name="Petrasek J."/>
            <person name="Van de Peer Y."/>
            <person name="Friml J."/>
            <person name="Beilby M."/>
            <person name="Dolan L."/>
            <person name="Kohara Y."/>
            <person name="Sugano S."/>
            <person name="Fujiyama A."/>
            <person name="Delaux P.-M."/>
            <person name="Quint M."/>
            <person name="TheiBen G."/>
            <person name="Hagemann M."/>
            <person name="Harholt J."/>
            <person name="Dunand C."/>
            <person name="Zachgo S."/>
            <person name="Langdale J."/>
            <person name="Maumus F."/>
            <person name="Straeten D.V.D."/>
            <person name="Gould S.B."/>
            <person name="Rensing S.A."/>
        </authorList>
    </citation>
    <scope>NUCLEOTIDE SEQUENCE [LARGE SCALE GENOMIC DNA]</scope>
    <source>
        <strain evidence="2 3">S276</strain>
    </source>
</reference>
<evidence type="ECO:0000313" key="2">
    <source>
        <dbReference type="EMBL" id="GBG72985.1"/>
    </source>
</evidence>
<comment type="caution">
    <text evidence="2">The sequence shown here is derived from an EMBL/GenBank/DDBJ whole genome shotgun (WGS) entry which is preliminary data.</text>
</comment>
<dbReference type="OMA" id="ETKKFGY"/>
<organism evidence="2 3">
    <name type="scientific">Chara braunii</name>
    <name type="common">Braun's stonewort</name>
    <dbReference type="NCBI Taxonomy" id="69332"/>
    <lineage>
        <taxon>Eukaryota</taxon>
        <taxon>Viridiplantae</taxon>
        <taxon>Streptophyta</taxon>
        <taxon>Charophyceae</taxon>
        <taxon>Charales</taxon>
        <taxon>Characeae</taxon>
        <taxon>Chara</taxon>
    </lineage>
</organism>
<dbReference type="Gramene" id="GBG72985">
    <property type="protein sequence ID" value="GBG72985"/>
    <property type="gene ID" value="CBR_g12703"/>
</dbReference>
<feature type="compositionally biased region" description="Basic and acidic residues" evidence="1">
    <location>
        <begin position="16"/>
        <end position="26"/>
    </location>
</feature>
<accession>A0A388KSD3</accession>
<feature type="compositionally biased region" description="Basic and acidic residues" evidence="1">
    <location>
        <begin position="98"/>
        <end position="117"/>
    </location>
</feature>
<dbReference type="OrthoDB" id="679069at2759"/>
<keyword evidence="3" id="KW-1185">Reference proteome</keyword>
<proteinExistence type="predicted"/>
<evidence type="ECO:0000256" key="1">
    <source>
        <dbReference type="SAM" id="MobiDB-lite"/>
    </source>
</evidence>
<sequence length="117" mass="12847">MSAPYDRVNMSKLKLKGGEDVGDGKQLKKKKKRKKKGEGASKAEEGGEVEGGNGGVQLEEDAPYDIGTGHAPDGKKSKKYEELFPAEAARFKYQLPEGSREAALDERVKKKADRYCK</sequence>
<evidence type="ECO:0000313" key="3">
    <source>
        <dbReference type="Proteomes" id="UP000265515"/>
    </source>
</evidence>
<feature type="region of interest" description="Disordered" evidence="1">
    <location>
        <begin position="1"/>
        <end position="80"/>
    </location>
</feature>
<dbReference type="EMBL" id="BFEA01000175">
    <property type="protein sequence ID" value="GBG72985.1"/>
    <property type="molecule type" value="Genomic_DNA"/>
</dbReference>
<protein>
    <submittedName>
        <fullName evidence="2">Uncharacterized protein</fullName>
    </submittedName>
</protein>
<dbReference type="AlphaFoldDB" id="A0A388KSD3"/>
<name>A0A388KSD3_CHABU</name>
<dbReference type="Proteomes" id="UP000265515">
    <property type="component" value="Unassembled WGS sequence"/>
</dbReference>